<dbReference type="EMBL" id="MT143288">
    <property type="protein sequence ID" value="QJA95133.1"/>
    <property type="molecule type" value="Genomic_DNA"/>
</dbReference>
<sequence length="61" mass="7353">MIDFTDWIYNKMEEKAKEDYGKDYTSLPDKLQELVYFKAQAEYKDYCADILDHIFESKEEG</sequence>
<evidence type="ECO:0000313" key="2">
    <source>
        <dbReference type="EMBL" id="QJA76603.1"/>
    </source>
</evidence>
<organism evidence="1">
    <name type="scientific">viral metagenome</name>
    <dbReference type="NCBI Taxonomy" id="1070528"/>
    <lineage>
        <taxon>unclassified sequences</taxon>
        <taxon>metagenomes</taxon>
        <taxon>organismal metagenomes</taxon>
    </lineage>
</organism>
<proteinExistence type="predicted"/>
<accession>A0A6H1ZRA5</accession>
<name>A0A6H1ZRA5_9ZZZZ</name>
<evidence type="ECO:0000313" key="3">
    <source>
        <dbReference type="EMBL" id="QJA95133.1"/>
    </source>
</evidence>
<dbReference type="EMBL" id="MT142233">
    <property type="protein sequence ID" value="QJA76603.1"/>
    <property type="molecule type" value="Genomic_DNA"/>
</dbReference>
<evidence type="ECO:0008006" key="4">
    <source>
        <dbReference type="Google" id="ProtNLM"/>
    </source>
</evidence>
<dbReference type="EMBL" id="MT144168">
    <property type="protein sequence ID" value="QJA49992.1"/>
    <property type="molecule type" value="Genomic_DNA"/>
</dbReference>
<protein>
    <recommendedName>
        <fullName evidence="4">YozE SAM-like domain-containing protein</fullName>
    </recommendedName>
</protein>
<reference evidence="1" key="1">
    <citation type="submission" date="2020-03" db="EMBL/GenBank/DDBJ databases">
        <title>The deep terrestrial virosphere.</title>
        <authorList>
            <person name="Holmfeldt K."/>
            <person name="Nilsson E."/>
            <person name="Simone D."/>
            <person name="Lopez-Fernandez M."/>
            <person name="Wu X."/>
            <person name="de Brujin I."/>
            <person name="Lundin D."/>
            <person name="Andersson A."/>
            <person name="Bertilsson S."/>
            <person name="Dopson M."/>
        </authorList>
    </citation>
    <scope>NUCLEOTIDE SEQUENCE</scope>
    <source>
        <strain evidence="2">MM415A01477</strain>
        <strain evidence="3">MM415B03646</strain>
        <strain evidence="1">TM448A01550</strain>
    </source>
</reference>
<dbReference type="AlphaFoldDB" id="A0A6H1ZRA5"/>
<gene>
    <name evidence="2" type="ORF">MM415A01477_0022</name>
    <name evidence="3" type="ORF">MM415B03646_0012</name>
    <name evidence="1" type="ORF">TM448A01550_0007</name>
</gene>
<evidence type="ECO:0000313" key="1">
    <source>
        <dbReference type="EMBL" id="QJA49992.1"/>
    </source>
</evidence>